<reference evidence="2 3" key="1">
    <citation type="submission" date="2016-02" db="EMBL/GenBank/DDBJ databases">
        <title>Genome analysis of coral dinoflagellate symbionts highlights evolutionary adaptations to a symbiotic lifestyle.</title>
        <authorList>
            <person name="Aranda M."/>
            <person name="Li Y."/>
            <person name="Liew Y.J."/>
            <person name="Baumgarten S."/>
            <person name="Simakov O."/>
            <person name="Wilson M."/>
            <person name="Piel J."/>
            <person name="Ashoor H."/>
            <person name="Bougouffa S."/>
            <person name="Bajic V.B."/>
            <person name="Ryu T."/>
            <person name="Ravasi T."/>
            <person name="Bayer T."/>
            <person name="Micklem G."/>
            <person name="Kim H."/>
            <person name="Bhak J."/>
            <person name="Lajeunesse T.C."/>
            <person name="Voolstra C.R."/>
        </authorList>
    </citation>
    <scope>NUCLEOTIDE SEQUENCE [LARGE SCALE GENOMIC DNA]</scope>
    <source>
        <strain evidence="2 3">CCMP2467</strain>
    </source>
</reference>
<comment type="caution">
    <text evidence="2">The sequence shown here is derived from an EMBL/GenBank/DDBJ whole genome shotgun (WGS) entry which is preliminary data.</text>
</comment>
<dbReference type="Gene3D" id="2.130.10.10">
    <property type="entry name" value="YVTN repeat-like/Quinoprotein amine dehydrogenase"/>
    <property type="match status" value="1"/>
</dbReference>
<feature type="compositionally biased region" description="Basic and acidic residues" evidence="1">
    <location>
        <begin position="374"/>
        <end position="402"/>
    </location>
</feature>
<feature type="region of interest" description="Disordered" evidence="1">
    <location>
        <begin position="339"/>
        <end position="402"/>
    </location>
</feature>
<dbReference type="Proteomes" id="UP000186817">
    <property type="component" value="Unassembled WGS sequence"/>
</dbReference>
<dbReference type="InterPro" id="IPR036322">
    <property type="entry name" value="WD40_repeat_dom_sf"/>
</dbReference>
<dbReference type="InterPro" id="IPR015943">
    <property type="entry name" value="WD40/YVTN_repeat-like_dom_sf"/>
</dbReference>
<name>A0A1Q9EBK4_SYMMI</name>
<dbReference type="AlphaFoldDB" id="A0A1Q9EBK4"/>
<evidence type="ECO:0000313" key="3">
    <source>
        <dbReference type="Proteomes" id="UP000186817"/>
    </source>
</evidence>
<sequence length="985" mass="108161">MARRWASPRRVPLSARAIRSSADWPVVHRKPHSARRFIAAAANDSSDISDDSGEEEPAALEECVTDRRIVARILRSTGLRGLVAGPMGAGLVTSRIAGFGKGVSPSTRIENCVAVALNEADVRTEGGRFFVLTAAHDGFNLTWVPSVSAREGLRQADQAPDGWLQVALLPFRSVFSKHEGLAAAATNRARRAGPAADDLPPLQTPPDALLEELKQLGLDGLRALIFVLAKIYQTPDNAFQAMSPEHAQATALDLENLCRRQLGYDVESLTGVKPLLLFAELDERSNGFITVEDLGCSSSSPEKSLPCSCAAVGHACISQVWKLGSGSEGDIRRMSNYSSALSSGMKSKKGAKVAAPGLRRLERPRAGTASGSDDGSRTTRREAHRQNDAIRKERENREMQDTHLDLERERFITTVQRTTVLHPLDYNVTRRMFEEMESKHRLVQRLSAEAEAAFAKSRGKVVEEEGDEARVPLPDTQIKEPKEAEKSQMPKKSSPNTPRALLEMSRSRGGRANNPVKPVQKEADIESTSSKPLPQARKLALAREQAAQQPSPVRTRVEIATLVVDALRPRVAAGIGDGQLAVYYFFRSHGSKRKQLHQIQGFDASRRVGDVATALYLPSRRLLDDGALAVETVLAGFESGRVAIFKTFFPEDFVTESSDKTMTLEEVMEEREGIKSLANGEPVLQAQEPLLLEHYHCDSPVVALFWHQIMGIFSISTNGRVVVADSCGVKTFSISEACGRNATATSADMSTQLEQLAVAGQRGIHLWQTLSQAKYGVVGTVQDGADVNPEQNNNFMLVRYMPTGKFLLTLSQDKGDVKLWDARSLELHCSLRPGESSVDCAFWEPRWETLLMFTASGVTEIELREQPTNQDELELAGPSRQIRTANVHKQLRALYGDSETWSVWQCCQWGAQEWHDAFQDRGPGSSEGRPAWRRRRSVEAEPPCYCFPGPPGKNCVTSGPQLPAAFAAATFLAFACARWLPSSPR</sequence>
<feature type="compositionally biased region" description="Basic and acidic residues" evidence="1">
    <location>
        <begin position="477"/>
        <end position="488"/>
    </location>
</feature>
<dbReference type="SUPFAM" id="SSF50978">
    <property type="entry name" value="WD40 repeat-like"/>
    <property type="match status" value="1"/>
</dbReference>
<organism evidence="2 3">
    <name type="scientific">Symbiodinium microadriaticum</name>
    <name type="common">Dinoflagellate</name>
    <name type="synonym">Zooxanthella microadriatica</name>
    <dbReference type="NCBI Taxonomy" id="2951"/>
    <lineage>
        <taxon>Eukaryota</taxon>
        <taxon>Sar</taxon>
        <taxon>Alveolata</taxon>
        <taxon>Dinophyceae</taxon>
        <taxon>Suessiales</taxon>
        <taxon>Symbiodiniaceae</taxon>
        <taxon>Symbiodinium</taxon>
    </lineage>
</organism>
<dbReference type="EMBL" id="LSRX01000200">
    <property type="protein sequence ID" value="OLQ04810.1"/>
    <property type="molecule type" value="Genomic_DNA"/>
</dbReference>
<evidence type="ECO:0000256" key="1">
    <source>
        <dbReference type="SAM" id="MobiDB-lite"/>
    </source>
</evidence>
<accession>A0A1Q9EBK4</accession>
<protein>
    <submittedName>
        <fullName evidence="2">Uncharacterized protein</fullName>
    </submittedName>
</protein>
<evidence type="ECO:0000313" key="2">
    <source>
        <dbReference type="EMBL" id="OLQ04810.1"/>
    </source>
</evidence>
<proteinExistence type="predicted"/>
<keyword evidence="3" id="KW-1185">Reference proteome</keyword>
<feature type="region of interest" description="Disordered" evidence="1">
    <location>
        <begin position="457"/>
        <end position="551"/>
    </location>
</feature>
<gene>
    <name evidence="2" type="ORF">AK812_SmicGene12073</name>
</gene>
<dbReference type="OrthoDB" id="417295at2759"/>